<dbReference type="AlphaFoldDB" id="A0A9Q3W1B6"/>
<feature type="domain" description="Ricin B lectin" evidence="2">
    <location>
        <begin position="530"/>
        <end position="663"/>
    </location>
</feature>
<dbReference type="InterPro" id="IPR006311">
    <property type="entry name" value="TAT_signal"/>
</dbReference>
<dbReference type="PROSITE" id="PS50231">
    <property type="entry name" value="RICIN_B_LECTIN"/>
    <property type="match status" value="2"/>
</dbReference>
<organism evidence="3 4">
    <name type="scientific">Streptomyces guryensis</name>
    <dbReference type="NCBI Taxonomy" id="2886947"/>
    <lineage>
        <taxon>Bacteria</taxon>
        <taxon>Bacillati</taxon>
        <taxon>Actinomycetota</taxon>
        <taxon>Actinomycetes</taxon>
        <taxon>Kitasatosporales</taxon>
        <taxon>Streptomycetaceae</taxon>
        <taxon>Streptomyces</taxon>
    </lineage>
</organism>
<dbReference type="Pfam" id="PF14200">
    <property type="entry name" value="RicinB_lectin_2"/>
    <property type="match status" value="2"/>
</dbReference>
<feature type="signal peptide" evidence="1">
    <location>
        <begin position="1"/>
        <end position="22"/>
    </location>
</feature>
<keyword evidence="4" id="KW-1185">Reference proteome</keyword>
<protein>
    <submittedName>
        <fullName evidence="3">RICIN domain-containing protein</fullName>
    </submittedName>
</protein>
<evidence type="ECO:0000313" key="3">
    <source>
        <dbReference type="EMBL" id="MCD9881061.1"/>
    </source>
</evidence>
<evidence type="ECO:0000313" key="4">
    <source>
        <dbReference type="Proteomes" id="UP001108029"/>
    </source>
</evidence>
<sequence>MHTRRNALAKAAVIGATAVLMACTTSAPSAGAVTYSGGTMWQPPSGAPSYGSLYAHAIRLQHSTDSNGTLLASFEQYSGNGMPVYRSADSGHTWTQISTISDQVNSWNNIQLEPTLYELPQAIGSFPAGTIIAAGDSIPADNSKTKIDMYASTDHGVTWSFVSSIATGGKAVDTNGNTPVWEPYFMVANNKLIAWISDQRDPAHGQKLAHFTTTDGVNWSSEVDDVAYSTYAARPGMAIVARLGNGKYILTYEYCGAPGGGCPVYYKIADDPENFGSVTGVQLITTDNKKPDGDPYVTWLPTGGPNGTIVVQAYSDQQLYKSTDNGATWVRMFSNTVQGYSRGLLPLADGKSLLVTRGGALVTNGTNKVTYGIDDYGGGISTGATYKIQNSLSSQVLGVPNANSGSPVVQAADNGTPDHNWQFLLQSNGFYHILNTFSGKYLAVPSGSLSSGTGEIQWTSTGGAEQDWSVEPSPAGGYTITNRRSDLALTMATDANGQTSTNEQVTQAPLTSAANQRWNLLQTAAPDFTTGQFTLSNANSGQYAEVVGSVSGTQADQYRNVNHPDQYWTFTQVGSYYTITNVSTGDYLDSAGGTTSGSPVVENPASGSTAQQWSLVDSGNGKYQVVNRASGLSLAVAGASTDNGAPLDQETVSTAPARLWTIAKIN</sequence>
<dbReference type="EMBL" id="JAJSBI010000058">
    <property type="protein sequence ID" value="MCD9881061.1"/>
    <property type="molecule type" value="Genomic_DNA"/>
</dbReference>
<dbReference type="SUPFAM" id="SSF50370">
    <property type="entry name" value="Ricin B-like lectins"/>
    <property type="match status" value="2"/>
</dbReference>
<dbReference type="SMART" id="SM00458">
    <property type="entry name" value="RICIN"/>
    <property type="match status" value="2"/>
</dbReference>
<dbReference type="CDD" id="cd00161">
    <property type="entry name" value="beta-trefoil_Ricin-like"/>
    <property type="match status" value="3"/>
</dbReference>
<reference evidence="3" key="1">
    <citation type="submission" date="2021-12" db="EMBL/GenBank/DDBJ databases">
        <authorList>
            <person name="Lee J.-H."/>
            <person name="Kim S.-B."/>
        </authorList>
    </citation>
    <scope>NUCLEOTIDE SEQUENCE</scope>
    <source>
        <strain evidence="3">NR30</strain>
    </source>
</reference>
<dbReference type="SUPFAM" id="SSF50939">
    <property type="entry name" value="Sialidases"/>
    <property type="match status" value="1"/>
</dbReference>
<dbReference type="Proteomes" id="UP001108029">
    <property type="component" value="Unassembled WGS sequence"/>
</dbReference>
<dbReference type="PANTHER" id="PTHR38792:SF3">
    <property type="entry name" value="BNR_ASP-BOX REPEAT DOMAIN PROTEIN (AFU_ORTHOLOGUE AFUA_7G06430)-RELATED"/>
    <property type="match status" value="1"/>
</dbReference>
<keyword evidence="1" id="KW-0732">Signal</keyword>
<evidence type="ECO:0000259" key="2">
    <source>
        <dbReference type="SMART" id="SM00458"/>
    </source>
</evidence>
<dbReference type="PROSITE" id="PS51318">
    <property type="entry name" value="TAT"/>
    <property type="match status" value="1"/>
</dbReference>
<dbReference type="RefSeq" id="WP_232656014.1">
    <property type="nucleotide sequence ID" value="NZ_JAJSBI010000058.1"/>
</dbReference>
<dbReference type="InterPro" id="IPR036278">
    <property type="entry name" value="Sialidase_sf"/>
</dbReference>
<dbReference type="CDD" id="cd15482">
    <property type="entry name" value="Sialidase_non-viral"/>
    <property type="match status" value="1"/>
</dbReference>
<feature type="domain" description="Ricin B lectin" evidence="2">
    <location>
        <begin position="383"/>
        <end position="521"/>
    </location>
</feature>
<evidence type="ECO:0000256" key="1">
    <source>
        <dbReference type="SAM" id="SignalP"/>
    </source>
</evidence>
<proteinExistence type="predicted"/>
<feature type="chain" id="PRO_5040269587" evidence="1">
    <location>
        <begin position="23"/>
        <end position="666"/>
    </location>
</feature>
<gene>
    <name evidence="3" type="ORF">LJ657_47605</name>
</gene>
<dbReference type="Gene3D" id="2.80.10.50">
    <property type="match status" value="2"/>
</dbReference>
<dbReference type="Gene3D" id="2.120.10.10">
    <property type="match status" value="1"/>
</dbReference>
<accession>A0A9Q3W1B6</accession>
<dbReference type="InterPro" id="IPR035992">
    <property type="entry name" value="Ricin_B-like_lectins"/>
</dbReference>
<comment type="caution">
    <text evidence="3">The sequence shown here is derived from an EMBL/GenBank/DDBJ whole genome shotgun (WGS) entry which is preliminary data.</text>
</comment>
<dbReference type="PROSITE" id="PS51257">
    <property type="entry name" value="PROKAR_LIPOPROTEIN"/>
    <property type="match status" value="1"/>
</dbReference>
<dbReference type="PANTHER" id="PTHR38792">
    <property type="entry name" value="BNR/ASP-BOX REPEAT DOMAIN PROTEIN (AFU_ORTHOLOGUE AFUA_7G06430)-RELATED"/>
    <property type="match status" value="1"/>
</dbReference>
<name>A0A9Q3W1B6_9ACTN</name>
<dbReference type="InterPro" id="IPR000772">
    <property type="entry name" value="Ricin_B_lectin"/>
</dbReference>